<dbReference type="EMBL" id="DYWI01000014">
    <property type="protein sequence ID" value="HJF64635.1"/>
    <property type="molecule type" value="Genomic_DNA"/>
</dbReference>
<dbReference type="NCBIfam" id="TIGR02687">
    <property type="entry name" value="BREX-1 system phosphatase PglZ type A"/>
    <property type="match status" value="1"/>
</dbReference>
<dbReference type="Pfam" id="PF08665">
    <property type="entry name" value="PglZ"/>
    <property type="match status" value="1"/>
</dbReference>
<dbReference type="AlphaFoldDB" id="A0A9D3A0S5"/>
<organism evidence="1 2">
    <name type="scientific">Slackia equolifaciens</name>
    <dbReference type="NCBI Taxonomy" id="498718"/>
    <lineage>
        <taxon>Bacteria</taxon>
        <taxon>Bacillati</taxon>
        <taxon>Actinomycetota</taxon>
        <taxon>Coriobacteriia</taxon>
        <taxon>Eggerthellales</taxon>
        <taxon>Eggerthellaceae</taxon>
        <taxon>Slackia</taxon>
    </lineage>
</organism>
<proteinExistence type="predicted"/>
<feature type="non-terminal residue" evidence="1">
    <location>
        <position position="660"/>
    </location>
</feature>
<comment type="caution">
    <text evidence="1">The sequence shown here is derived from an EMBL/GenBank/DDBJ whole genome shotgun (WGS) entry which is preliminary data.</text>
</comment>
<gene>
    <name evidence="1" type="primary">pglZ</name>
    <name evidence="1" type="ORF">K8U77_00765</name>
</gene>
<dbReference type="InterPro" id="IPR014060">
    <property type="entry name" value="PglZ"/>
</dbReference>
<sequence>MATDIKQRIKERFARPLGDFAERRIVIWHDTEGEFESLFQEMGSEQGFCLMGADASPEGLPAGCTCCLEIRDGNTFQAKRLVCRLAADRDFLLYRKRSARQLDGDWFADIEMYAEHFQADYVSLLIEQLHAADSQEVRDAVRRMRTFFAAQNRVSKFCSFIPAPQSRADIVRGALAVTFGASAAGSSAIVRSYLAASIEDNQAPASFATQLEKYCLVEGLSDFLAGAFGYVDNPFDAFALGTHVLLTALSATMSKEALIGLEARISPAHTQRCLAVVRDWAASDSERALLYDLCLRVQAELRLPTRFEQIDADKLFESDVFPAIDEVLLEDLMESLSQGADRRDEAKTAIRMRTDTCWISIMQPYYDCLDAACALEDFRRAHAAGFHIARAKEVWGEYVHDWWKMDAAYRKFCNAYRACVQEGNEALDDVVRSLATWADRLYANWFLDESNACWIHAAADDLHEHGYASGVPRLREFYDTVVCGELSSSKRVMVVISDAMRFEVAQQLAQTLERETRGNADVSALQAQFPSITKFGMAALLPNYRFQYDAASDQVCVDGMSTVGIPARQEALRARRSASAAIQYNDLMNMSRAEKKDFAAGLELIYVYHNTIDAAGHGETSGQDIFDACDDAIRDVVALVKAATSAMGISHVVITSDHGF</sequence>
<reference evidence="1" key="1">
    <citation type="journal article" date="2021" name="PeerJ">
        <title>Extensive microbial diversity within the chicken gut microbiome revealed by metagenomics and culture.</title>
        <authorList>
            <person name="Gilroy R."/>
            <person name="Ravi A."/>
            <person name="Getino M."/>
            <person name="Pursley I."/>
            <person name="Horton D.L."/>
            <person name="Alikhan N.F."/>
            <person name="Baker D."/>
            <person name="Gharbi K."/>
            <person name="Hall N."/>
            <person name="Watson M."/>
            <person name="Adriaenssens E.M."/>
            <person name="Foster-Nyarko E."/>
            <person name="Jarju S."/>
            <person name="Secka A."/>
            <person name="Antonio M."/>
            <person name="Oren A."/>
            <person name="Chaudhuri R.R."/>
            <person name="La Ragione R."/>
            <person name="Hildebrand F."/>
            <person name="Pallen M.J."/>
        </authorList>
    </citation>
    <scope>NUCLEOTIDE SEQUENCE</scope>
    <source>
        <strain evidence="1">ChiGjej6B6-11269</strain>
    </source>
</reference>
<accession>A0A9D3A0S5</accession>
<evidence type="ECO:0000313" key="2">
    <source>
        <dbReference type="Proteomes" id="UP000786989"/>
    </source>
</evidence>
<reference evidence="1" key="2">
    <citation type="submission" date="2021-09" db="EMBL/GenBank/DDBJ databases">
        <authorList>
            <person name="Gilroy R."/>
        </authorList>
    </citation>
    <scope>NUCLEOTIDE SEQUENCE</scope>
    <source>
        <strain evidence="1">ChiGjej6B6-11269</strain>
    </source>
</reference>
<protein>
    <submittedName>
        <fullName evidence="1">BREX-1 system phosphatase PglZ type A</fullName>
    </submittedName>
</protein>
<evidence type="ECO:0000313" key="1">
    <source>
        <dbReference type="EMBL" id="HJF64635.1"/>
    </source>
</evidence>
<name>A0A9D3A0S5_9ACTN</name>
<dbReference type="Proteomes" id="UP000786989">
    <property type="component" value="Unassembled WGS sequence"/>
</dbReference>